<name>A0A8J0QTI8_XENTR</name>
<evidence type="ECO:0000256" key="2">
    <source>
        <dbReference type="ARBA" id="ARBA00010663"/>
    </source>
</evidence>
<keyword evidence="6 12" id="KW-1133">Transmembrane helix</keyword>
<dbReference type="CTD" id="100494990"/>
<evidence type="ECO:0000256" key="7">
    <source>
        <dbReference type="ARBA" id="ARBA00023040"/>
    </source>
</evidence>
<dbReference type="InterPro" id="IPR017452">
    <property type="entry name" value="GPCR_Rhodpsn_7TM"/>
</dbReference>
<dbReference type="PROSITE" id="PS00237">
    <property type="entry name" value="G_PROTEIN_RECEP_F1_1"/>
    <property type="match status" value="1"/>
</dbReference>
<dbReference type="OrthoDB" id="9884772at2759"/>
<dbReference type="PRINTS" id="PR00237">
    <property type="entry name" value="GPCRRHODOPSN"/>
</dbReference>
<evidence type="ECO:0000256" key="11">
    <source>
        <dbReference type="RuleBase" id="RU000688"/>
    </source>
</evidence>
<dbReference type="RefSeq" id="XP_002941958.1">
    <property type="nucleotide sequence ID" value="XM_002941912.1"/>
</dbReference>
<dbReference type="GO" id="GO:0004984">
    <property type="term" value="F:olfactory receptor activity"/>
    <property type="evidence" value="ECO:0000318"/>
    <property type="project" value="GO_Central"/>
</dbReference>
<dbReference type="FunFam" id="1.10.1220.70:FF:000001">
    <property type="entry name" value="Olfactory receptor"/>
    <property type="match status" value="1"/>
</dbReference>
<dbReference type="PRINTS" id="PR00245">
    <property type="entry name" value="OLFACTORYR"/>
</dbReference>
<dbReference type="Pfam" id="PF13853">
    <property type="entry name" value="7tm_4"/>
    <property type="match status" value="1"/>
</dbReference>
<evidence type="ECO:0000256" key="3">
    <source>
        <dbReference type="ARBA" id="ARBA00022475"/>
    </source>
</evidence>
<comment type="similarity">
    <text evidence="2 11">Belongs to the G-protein coupled receptor 1 family.</text>
</comment>
<dbReference type="Proteomes" id="UP000008143">
    <property type="component" value="Chromosome 7"/>
</dbReference>
<evidence type="ECO:0000256" key="1">
    <source>
        <dbReference type="ARBA" id="ARBA00004651"/>
    </source>
</evidence>
<evidence type="ECO:0000256" key="8">
    <source>
        <dbReference type="ARBA" id="ARBA00023136"/>
    </source>
</evidence>
<dbReference type="InterPro" id="IPR000276">
    <property type="entry name" value="GPCR_Rhodpsn"/>
</dbReference>
<evidence type="ECO:0000256" key="12">
    <source>
        <dbReference type="RuleBase" id="RU363047"/>
    </source>
</evidence>
<feature type="transmembrane region" description="Helical" evidence="12">
    <location>
        <begin position="141"/>
        <end position="163"/>
    </location>
</feature>
<evidence type="ECO:0000313" key="15">
    <source>
        <dbReference type="RefSeq" id="XP_002941958.1"/>
    </source>
</evidence>
<evidence type="ECO:0000313" key="16">
    <source>
        <dbReference type="Xenbase" id="XB-GENE-29082503"/>
    </source>
</evidence>
<organism evidence="14 15">
    <name type="scientific">Xenopus tropicalis</name>
    <name type="common">Western clawed frog</name>
    <name type="synonym">Silurana tropicalis</name>
    <dbReference type="NCBI Taxonomy" id="8364"/>
    <lineage>
        <taxon>Eukaryota</taxon>
        <taxon>Metazoa</taxon>
        <taxon>Chordata</taxon>
        <taxon>Craniata</taxon>
        <taxon>Vertebrata</taxon>
        <taxon>Euteleostomi</taxon>
        <taxon>Amphibia</taxon>
        <taxon>Batrachia</taxon>
        <taxon>Anura</taxon>
        <taxon>Pipoidea</taxon>
        <taxon>Pipidae</taxon>
        <taxon>Xenopodinae</taxon>
        <taxon>Xenopus</taxon>
        <taxon>Silurana</taxon>
    </lineage>
</organism>
<feature type="transmembrane region" description="Helical" evidence="12">
    <location>
        <begin position="28"/>
        <end position="51"/>
    </location>
</feature>
<dbReference type="PROSITE" id="PS50262">
    <property type="entry name" value="G_PROTEIN_RECEP_F1_2"/>
    <property type="match status" value="1"/>
</dbReference>
<dbReference type="GeneID" id="100494990"/>
<dbReference type="GO" id="GO:0004930">
    <property type="term" value="F:G protein-coupled receptor activity"/>
    <property type="evidence" value="ECO:0007669"/>
    <property type="project" value="UniProtKB-KW"/>
</dbReference>
<feature type="transmembrane region" description="Helical" evidence="12">
    <location>
        <begin position="205"/>
        <end position="227"/>
    </location>
</feature>
<evidence type="ECO:0000256" key="10">
    <source>
        <dbReference type="ARBA" id="ARBA00023224"/>
    </source>
</evidence>
<dbReference type="SUPFAM" id="SSF81321">
    <property type="entry name" value="Family A G protein-coupled receptor-like"/>
    <property type="match status" value="1"/>
</dbReference>
<reference evidence="15" key="1">
    <citation type="submission" date="2025-08" db="UniProtKB">
        <authorList>
            <consortium name="RefSeq"/>
        </authorList>
    </citation>
    <scope>IDENTIFICATION</scope>
    <source>
        <strain evidence="15">Nigerian</strain>
        <tissue evidence="15">Liver and blood</tissue>
    </source>
</reference>
<keyword evidence="10 11" id="KW-0807">Transducer</keyword>
<dbReference type="FunFam" id="1.20.1070.10:FF:000268">
    <property type="entry name" value="Putative olfactory receptor 2I1"/>
    <property type="match status" value="1"/>
</dbReference>
<keyword evidence="12" id="KW-0716">Sensory transduction</keyword>
<gene>
    <name evidence="16" type="primary">or15i1</name>
    <name evidence="15" type="synonym">LOC100494990</name>
</gene>
<evidence type="ECO:0000256" key="6">
    <source>
        <dbReference type="ARBA" id="ARBA00022989"/>
    </source>
</evidence>
<dbReference type="AlphaFoldDB" id="A0A8J0QTI8"/>
<dbReference type="CDD" id="cd13954">
    <property type="entry name" value="7tmA_OR"/>
    <property type="match status" value="1"/>
</dbReference>
<keyword evidence="14" id="KW-1185">Reference proteome</keyword>
<dbReference type="GO" id="GO:0005886">
    <property type="term" value="C:plasma membrane"/>
    <property type="evidence" value="ECO:0007669"/>
    <property type="project" value="UniProtKB-SubCell"/>
</dbReference>
<dbReference type="InterPro" id="IPR000725">
    <property type="entry name" value="Olfact_rcpt"/>
</dbReference>
<feature type="domain" description="G-protein coupled receptors family 1 profile" evidence="13">
    <location>
        <begin position="42"/>
        <end position="291"/>
    </location>
</feature>
<dbReference type="Xenbase" id="XB-GENE-29082503">
    <property type="gene designation" value="or15i1"/>
</dbReference>
<dbReference type="AGR" id="Xenbase:XB-GENE-29082503"/>
<evidence type="ECO:0000256" key="9">
    <source>
        <dbReference type="ARBA" id="ARBA00023170"/>
    </source>
</evidence>
<dbReference type="GO" id="GO:0005549">
    <property type="term" value="F:odorant binding"/>
    <property type="evidence" value="ECO:0000318"/>
    <property type="project" value="GO_Central"/>
</dbReference>
<keyword evidence="4 11" id="KW-0812">Transmembrane</keyword>
<feature type="transmembrane region" description="Helical" evidence="12">
    <location>
        <begin position="63"/>
        <end position="83"/>
    </location>
</feature>
<feature type="transmembrane region" description="Helical" evidence="12">
    <location>
        <begin position="239"/>
        <end position="262"/>
    </location>
</feature>
<evidence type="ECO:0000256" key="4">
    <source>
        <dbReference type="ARBA" id="ARBA00022692"/>
    </source>
</evidence>
<evidence type="ECO:0000313" key="14">
    <source>
        <dbReference type="Proteomes" id="UP000008143"/>
    </source>
</evidence>
<dbReference type="PANTHER" id="PTHR26452">
    <property type="entry name" value="OLFACTORY RECEPTOR"/>
    <property type="match status" value="1"/>
</dbReference>
<feature type="transmembrane region" description="Helical" evidence="12">
    <location>
        <begin position="103"/>
        <end position="121"/>
    </location>
</feature>
<dbReference type="OMA" id="YLLRWHI"/>
<comment type="subcellular location">
    <subcellularLocation>
        <location evidence="1 12">Cell membrane</location>
        <topology evidence="1 12">Multi-pass membrane protein</topology>
    </subcellularLocation>
</comment>
<dbReference type="KEGG" id="xtr:100494990"/>
<evidence type="ECO:0000256" key="5">
    <source>
        <dbReference type="ARBA" id="ARBA00022725"/>
    </source>
</evidence>
<dbReference type="Gene3D" id="1.20.1070.10">
    <property type="entry name" value="Rhodopsin 7-helix transmembrane proteins"/>
    <property type="match status" value="1"/>
</dbReference>
<sequence length="360" mass="40823">MELKEIFNKNYSFILVGFSDLPELHYPLLVSFYLVYVLTLIGNTVIVAVVLMNNPLHSPMYYFLCNLAFLDICYTTTTLPKLIQLHSEQDGTICFASCLLQQYFYISFAVSEYFLLAAMAYDRYVAICKPLHYSVLMSRKVCVLLAKGCWVIGFVSSSVPISFSSGFQFCRSKMINHFFCDLTALLKLACNKISDIQVVIFTESITLALLPFLFTLASYATIVHTILGIHSETGRSKAFSTCASHLTVVGLFYGTMIGVYMRPSSMYFPAHDKLFALLYTAVIPMLNPIIYTLRNTEVTDVLRKTVTVYLLRWHIGLREHISEFAIVFCHFLSKALRKNLASLQNACCRPKKDPKGFNVQ</sequence>
<evidence type="ECO:0000259" key="13">
    <source>
        <dbReference type="PROSITE" id="PS50262"/>
    </source>
</evidence>
<feature type="transmembrane region" description="Helical" evidence="12">
    <location>
        <begin position="274"/>
        <end position="293"/>
    </location>
</feature>
<keyword evidence="7 11" id="KW-0297">G-protein coupled receptor</keyword>
<keyword evidence="8 12" id="KW-0472">Membrane</keyword>
<accession>A0A8J0QTI8</accession>
<proteinExistence type="inferred from homology"/>
<keyword evidence="3 12" id="KW-1003">Cell membrane</keyword>
<keyword evidence="9 11" id="KW-0675">Receptor</keyword>
<dbReference type="InterPro" id="IPR050516">
    <property type="entry name" value="Olfactory_GPCR"/>
</dbReference>
<protein>
    <recommendedName>
        <fullName evidence="12">Olfactory receptor</fullName>
    </recommendedName>
</protein>
<keyword evidence="5 12" id="KW-0552">Olfaction</keyword>